<dbReference type="Gene3D" id="3.40.50.2000">
    <property type="entry name" value="Glycogen Phosphorylase B"/>
    <property type="match status" value="1"/>
</dbReference>
<keyword evidence="5" id="KW-1185">Reference proteome</keyword>
<feature type="domain" description="Glycosyl transferase family 1" evidence="3">
    <location>
        <begin position="194"/>
        <end position="340"/>
    </location>
</feature>
<dbReference type="EMBL" id="JAUCMM010000017">
    <property type="protein sequence ID" value="MDM7889931.1"/>
    <property type="molecule type" value="Genomic_DNA"/>
</dbReference>
<evidence type="ECO:0000256" key="2">
    <source>
        <dbReference type="ARBA" id="ARBA00022679"/>
    </source>
</evidence>
<proteinExistence type="predicted"/>
<name>A0ABT7TK11_9MICO</name>
<evidence type="ECO:0000259" key="3">
    <source>
        <dbReference type="Pfam" id="PF00534"/>
    </source>
</evidence>
<dbReference type="Pfam" id="PF00534">
    <property type="entry name" value="Glycos_transf_1"/>
    <property type="match status" value="1"/>
</dbReference>
<reference evidence="4 5" key="1">
    <citation type="submission" date="2023-06" db="EMBL/GenBank/DDBJ databases">
        <authorList>
            <person name="Feng G."/>
            <person name="Li J."/>
            <person name="Zhu H."/>
        </authorList>
    </citation>
    <scope>NUCLEOTIDE SEQUENCE [LARGE SCALE GENOMIC DNA]</scope>
    <source>
        <strain evidence="4 5">RHCJP20</strain>
    </source>
</reference>
<keyword evidence="4" id="KW-0328">Glycosyltransferase</keyword>
<dbReference type="SUPFAM" id="SSF53756">
    <property type="entry name" value="UDP-Glycosyltransferase/glycogen phosphorylase"/>
    <property type="match status" value="1"/>
</dbReference>
<dbReference type="Proteomes" id="UP001235720">
    <property type="component" value="Unassembled WGS sequence"/>
</dbReference>
<keyword evidence="2 4" id="KW-0808">Transferase</keyword>
<dbReference type="InterPro" id="IPR001296">
    <property type="entry name" value="Glyco_trans_1"/>
</dbReference>
<evidence type="ECO:0000313" key="5">
    <source>
        <dbReference type="Proteomes" id="UP001235720"/>
    </source>
</evidence>
<dbReference type="InterPro" id="IPR050194">
    <property type="entry name" value="Glycosyltransferase_grp1"/>
</dbReference>
<dbReference type="RefSeq" id="WP_289471461.1">
    <property type="nucleotide sequence ID" value="NZ_JAUCMM010000017.1"/>
</dbReference>
<protein>
    <recommendedName>
        <fullName evidence="1">D-inositol 3-phosphate glycosyltransferase</fullName>
    </recommendedName>
</protein>
<evidence type="ECO:0000256" key="1">
    <source>
        <dbReference type="ARBA" id="ARBA00021292"/>
    </source>
</evidence>
<dbReference type="PANTHER" id="PTHR45947:SF3">
    <property type="entry name" value="SULFOQUINOVOSYL TRANSFERASE SQD2"/>
    <property type="match status" value="1"/>
</dbReference>
<dbReference type="PANTHER" id="PTHR45947">
    <property type="entry name" value="SULFOQUINOVOSYL TRANSFERASE SQD2"/>
    <property type="match status" value="1"/>
</dbReference>
<dbReference type="CDD" id="cd03801">
    <property type="entry name" value="GT4_PimA-like"/>
    <property type="match status" value="1"/>
</dbReference>
<accession>A0ABT7TK11</accession>
<evidence type="ECO:0000313" key="4">
    <source>
        <dbReference type="EMBL" id="MDM7889931.1"/>
    </source>
</evidence>
<comment type="caution">
    <text evidence="4">The sequence shown here is derived from an EMBL/GenBank/DDBJ whole genome shotgun (WGS) entry which is preliminary data.</text>
</comment>
<gene>
    <name evidence="4" type="ORF">QUG98_15870</name>
</gene>
<dbReference type="GO" id="GO:0016757">
    <property type="term" value="F:glycosyltransferase activity"/>
    <property type="evidence" value="ECO:0007669"/>
    <property type="project" value="UniProtKB-KW"/>
</dbReference>
<organism evidence="4 5">
    <name type="scientific">Curtobacterium subtropicum</name>
    <dbReference type="NCBI Taxonomy" id="3055138"/>
    <lineage>
        <taxon>Bacteria</taxon>
        <taxon>Bacillati</taxon>
        <taxon>Actinomycetota</taxon>
        <taxon>Actinomycetes</taxon>
        <taxon>Micrococcales</taxon>
        <taxon>Microbacteriaceae</taxon>
        <taxon>Curtobacterium</taxon>
    </lineage>
</organism>
<sequence>MNVTVLAPYFTPAVLAGGPARTLDALTAAAGADHRVHVVTRDHDLGSTEPFTATRRVTDQPRRAVEYVRADGIGGAVRVARALRRSGPTDLLYLNSLLDPTFSILPLLLTRVRLLRPTRVLLAPRGECSPAALSHRGRRKRLFLSAAKLLRLHDGVQWHASSPDEAGHIRELMGAGLEVVVRENEVDLPRRSIRALLPDDDRLHLVFLARLVEHKGLHRVLEALVGIDRPVLLDVAGPAQDPAYEQRCRRLTEALPEQVRVRFLGPLDGAESLAAIRRGHAFITASASENFGRTIAEALAMGRPVLAPDTTPWTSRLADGGGSVVTGGGVTEWTRVLREWAGLSPAGLAERAGRAADVYDRWRSSTAPHVFDLLDD</sequence>